<keyword evidence="2 5" id="KW-0812">Transmembrane</keyword>
<evidence type="ECO:0008006" key="8">
    <source>
        <dbReference type="Google" id="ProtNLM"/>
    </source>
</evidence>
<evidence type="ECO:0000313" key="6">
    <source>
        <dbReference type="EMBL" id="TQV83794.1"/>
    </source>
</evidence>
<sequence length="132" mass="14553">MLEVGALPVTSLLTAALIVQLVILSLLVTARRAVLGGIQFGDAEDVELRHRIRAHGNFIEIVPIVIIALGVMELAGAPRDLLWLLAGGFFAGRVLHAIRMFARSLWPGLIAIVSQHLICLYAGYWIFRHFLF</sequence>
<keyword evidence="7" id="KW-1185">Reference proteome</keyword>
<dbReference type="InterPro" id="IPR023352">
    <property type="entry name" value="MAPEG-like_dom_sf"/>
</dbReference>
<dbReference type="Pfam" id="PF01124">
    <property type="entry name" value="MAPEG"/>
    <property type="match status" value="1"/>
</dbReference>
<evidence type="ECO:0000256" key="5">
    <source>
        <dbReference type="SAM" id="Phobius"/>
    </source>
</evidence>
<dbReference type="EMBL" id="VHSH01000001">
    <property type="protein sequence ID" value="TQV83794.1"/>
    <property type="molecule type" value="Genomic_DNA"/>
</dbReference>
<accession>A0A545U2Z3</accession>
<dbReference type="SUPFAM" id="SSF161084">
    <property type="entry name" value="MAPEG domain-like"/>
    <property type="match status" value="1"/>
</dbReference>
<evidence type="ECO:0000256" key="1">
    <source>
        <dbReference type="ARBA" id="ARBA00004370"/>
    </source>
</evidence>
<dbReference type="InterPro" id="IPR001129">
    <property type="entry name" value="Membr-assoc_MAPEG"/>
</dbReference>
<dbReference type="AlphaFoldDB" id="A0A545U2Z3"/>
<dbReference type="Gene3D" id="1.20.120.550">
    <property type="entry name" value="Membrane associated eicosanoid/glutathione metabolism-like domain"/>
    <property type="match status" value="1"/>
</dbReference>
<proteinExistence type="predicted"/>
<organism evidence="6 7">
    <name type="scientific">Denitrobaculum tricleocarpae</name>
    <dbReference type="NCBI Taxonomy" id="2591009"/>
    <lineage>
        <taxon>Bacteria</taxon>
        <taxon>Pseudomonadati</taxon>
        <taxon>Pseudomonadota</taxon>
        <taxon>Alphaproteobacteria</taxon>
        <taxon>Rhodospirillales</taxon>
        <taxon>Rhodospirillaceae</taxon>
        <taxon>Denitrobaculum</taxon>
    </lineage>
</organism>
<name>A0A545U2Z3_9PROT</name>
<dbReference type="GO" id="GO:0016020">
    <property type="term" value="C:membrane"/>
    <property type="evidence" value="ECO:0007669"/>
    <property type="project" value="UniProtKB-SubCell"/>
</dbReference>
<dbReference type="PANTHER" id="PTHR35814:SF1">
    <property type="entry name" value="GLUTATHIONE S-TRANSFERASE-RELATED"/>
    <property type="match status" value="1"/>
</dbReference>
<protein>
    <recommendedName>
        <fullName evidence="8">MAPEG family protein</fullName>
    </recommendedName>
</protein>
<comment type="caution">
    <text evidence="6">The sequence shown here is derived from an EMBL/GenBank/DDBJ whole genome shotgun (WGS) entry which is preliminary data.</text>
</comment>
<evidence type="ECO:0000256" key="2">
    <source>
        <dbReference type="ARBA" id="ARBA00022692"/>
    </source>
</evidence>
<keyword evidence="4 5" id="KW-0472">Membrane</keyword>
<evidence type="ECO:0000256" key="4">
    <source>
        <dbReference type="ARBA" id="ARBA00023136"/>
    </source>
</evidence>
<feature type="transmembrane region" description="Helical" evidence="5">
    <location>
        <begin position="6"/>
        <end position="28"/>
    </location>
</feature>
<gene>
    <name evidence="6" type="ORF">FKG95_04225</name>
</gene>
<dbReference type="Proteomes" id="UP000315252">
    <property type="component" value="Unassembled WGS sequence"/>
</dbReference>
<dbReference type="PANTHER" id="PTHR35814">
    <property type="match status" value="1"/>
</dbReference>
<dbReference type="OrthoDB" id="7619858at2"/>
<feature type="transmembrane region" description="Helical" evidence="5">
    <location>
        <begin position="81"/>
        <end position="98"/>
    </location>
</feature>
<feature type="transmembrane region" description="Helical" evidence="5">
    <location>
        <begin position="105"/>
        <end position="127"/>
    </location>
</feature>
<dbReference type="RefSeq" id="WP_142895029.1">
    <property type="nucleotide sequence ID" value="NZ_ML660052.1"/>
</dbReference>
<reference evidence="6 7" key="1">
    <citation type="submission" date="2019-06" db="EMBL/GenBank/DDBJ databases">
        <title>Whole genome sequence for Rhodospirillaceae sp. R148.</title>
        <authorList>
            <person name="Wang G."/>
        </authorList>
    </citation>
    <scope>NUCLEOTIDE SEQUENCE [LARGE SCALE GENOMIC DNA]</scope>
    <source>
        <strain evidence="6 7">R148</strain>
    </source>
</reference>
<keyword evidence="3 5" id="KW-1133">Transmembrane helix</keyword>
<evidence type="ECO:0000256" key="3">
    <source>
        <dbReference type="ARBA" id="ARBA00022989"/>
    </source>
</evidence>
<comment type="subcellular location">
    <subcellularLocation>
        <location evidence="1">Membrane</location>
    </subcellularLocation>
</comment>
<feature type="transmembrane region" description="Helical" evidence="5">
    <location>
        <begin position="58"/>
        <end position="75"/>
    </location>
</feature>
<evidence type="ECO:0000313" key="7">
    <source>
        <dbReference type="Proteomes" id="UP000315252"/>
    </source>
</evidence>